<evidence type="ECO:0000259" key="10">
    <source>
        <dbReference type="Pfam" id="PF00593"/>
    </source>
</evidence>
<evidence type="ECO:0000256" key="4">
    <source>
        <dbReference type="ARBA" id="ARBA00022692"/>
    </source>
</evidence>
<evidence type="ECO:0000313" key="13">
    <source>
        <dbReference type="Proteomes" id="UP000745859"/>
    </source>
</evidence>
<evidence type="ECO:0000256" key="1">
    <source>
        <dbReference type="ARBA" id="ARBA00004571"/>
    </source>
</evidence>
<evidence type="ECO:0000256" key="9">
    <source>
        <dbReference type="RuleBase" id="RU003357"/>
    </source>
</evidence>
<accession>A0ABX0U5C4</accession>
<feature type="domain" description="TonB-dependent receptor plug" evidence="11">
    <location>
        <begin position="106"/>
        <end position="214"/>
    </location>
</feature>
<dbReference type="EMBL" id="JAASQL010000001">
    <property type="protein sequence ID" value="NIJ44054.1"/>
    <property type="molecule type" value="Genomic_DNA"/>
</dbReference>
<evidence type="ECO:0000256" key="6">
    <source>
        <dbReference type="ARBA" id="ARBA00023136"/>
    </source>
</evidence>
<dbReference type="PROSITE" id="PS52016">
    <property type="entry name" value="TONB_DEPENDENT_REC_3"/>
    <property type="match status" value="1"/>
</dbReference>
<keyword evidence="4 8" id="KW-0812">Transmembrane</keyword>
<dbReference type="RefSeq" id="WP_167183370.1">
    <property type="nucleotide sequence ID" value="NZ_JAASQL010000001.1"/>
</dbReference>
<dbReference type="InterPro" id="IPR012910">
    <property type="entry name" value="Plug_dom"/>
</dbReference>
<comment type="similarity">
    <text evidence="8 9">Belongs to the TonB-dependent receptor family.</text>
</comment>
<name>A0ABX0U5C4_9FLAO</name>
<evidence type="ECO:0000256" key="5">
    <source>
        <dbReference type="ARBA" id="ARBA00023077"/>
    </source>
</evidence>
<feature type="domain" description="TonB-dependent receptor-like beta-barrel" evidence="10">
    <location>
        <begin position="287"/>
        <end position="690"/>
    </location>
</feature>
<dbReference type="InterPro" id="IPR008969">
    <property type="entry name" value="CarboxyPept-like_regulatory"/>
</dbReference>
<gene>
    <name evidence="12" type="ORF">FHR24_000493</name>
</gene>
<dbReference type="Pfam" id="PF00593">
    <property type="entry name" value="TonB_dep_Rec_b-barrel"/>
    <property type="match status" value="1"/>
</dbReference>
<keyword evidence="6 8" id="KW-0472">Membrane</keyword>
<evidence type="ECO:0000256" key="2">
    <source>
        <dbReference type="ARBA" id="ARBA00022448"/>
    </source>
</evidence>
<dbReference type="Gene3D" id="2.170.130.10">
    <property type="entry name" value="TonB-dependent receptor, plug domain"/>
    <property type="match status" value="1"/>
</dbReference>
<keyword evidence="13" id="KW-1185">Reference proteome</keyword>
<evidence type="ECO:0000259" key="11">
    <source>
        <dbReference type="Pfam" id="PF07715"/>
    </source>
</evidence>
<evidence type="ECO:0000256" key="3">
    <source>
        <dbReference type="ARBA" id="ARBA00022452"/>
    </source>
</evidence>
<evidence type="ECO:0000313" key="12">
    <source>
        <dbReference type="EMBL" id="NIJ44054.1"/>
    </source>
</evidence>
<keyword evidence="5 9" id="KW-0798">TonB box</keyword>
<dbReference type="Pfam" id="PF13715">
    <property type="entry name" value="CarbopepD_reg_2"/>
    <property type="match status" value="1"/>
</dbReference>
<dbReference type="SUPFAM" id="SSF49464">
    <property type="entry name" value="Carboxypeptidase regulatory domain-like"/>
    <property type="match status" value="1"/>
</dbReference>
<organism evidence="12 13">
    <name type="scientific">Wenyingzhuangia heitensis</name>
    <dbReference type="NCBI Taxonomy" id="1487859"/>
    <lineage>
        <taxon>Bacteria</taxon>
        <taxon>Pseudomonadati</taxon>
        <taxon>Bacteroidota</taxon>
        <taxon>Flavobacteriia</taxon>
        <taxon>Flavobacteriales</taxon>
        <taxon>Flavobacteriaceae</taxon>
        <taxon>Wenyingzhuangia</taxon>
    </lineage>
</organism>
<dbReference type="Proteomes" id="UP000745859">
    <property type="component" value="Unassembled WGS sequence"/>
</dbReference>
<dbReference type="InterPro" id="IPR000531">
    <property type="entry name" value="Beta-barrel_TonB"/>
</dbReference>
<comment type="caution">
    <text evidence="12">The sequence shown here is derived from an EMBL/GenBank/DDBJ whole genome shotgun (WGS) entry which is preliminary data.</text>
</comment>
<protein>
    <submittedName>
        <fullName evidence="12">Outer membrane receptor for Fe3+-dicitrate</fullName>
    </submittedName>
</protein>
<dbReference type="PANTHER" id="PTHR30069:SF36">
    <property type="entry name" value="BLL6948 PROTEIN"/>
    <property type="match status" value="1"/>
</dbReference>
<proteinExistence type="inferred from homology"/>
<dbReference type="InterPro" id="IPR037066">
    <property type="entry name" value="Plug_dom_sf"/>
</dbReference>
<dbReference type="InterPro" id="IPR039426">
    <property type="entry name" value="TonB-dep_rcpt-like"/>
</dbReference>
<dbReference type="SUPFAM" id="SSF56935">
    <property type="entry name" value="Porins"/>
    <property type="match status" value="1"/>
</dbReference>
<dbReference type="Pfam" id="PF07715">
    <property type="entry name" value="Plug"/>
    <property type="match status" value="1"/>
</dbReference>
<sequence length="734" mass="81973">MKNVIYIALFWVTSIAVGQTVKGVVANQNKTPVEYMFVVNQKTQEHAHTNFKGEFRLANTYVGDTIIFQKIGFNPKKIVCTSAIVNVQVTTQSIALEQVVLTSGVSASSVITAIDVETNPVKSAQELLTKVPGLIIGQHAGGGKAEQIFYRGFDIDHGTDLQVNVDGLPVNMVSHAHGQGYADLHFVIPETIKNLDFKAGTYNAKQGNFATTGTVNISSKERLSDNRIKLEVGDFNSQRLLFMNQFINKTNESAYVATEYIKSDGPFESPQNFKRFNINSKYIKRIEDTQLAFTFSHFESNWNASGQIPERAVNNGSISRFGAIDDTEGGETARTNIALAITNSYSDNSELKHLLYYTNYQFDLYSNFTFFLENPVDGDQIHQKENRAIFGYQSDYKKQLNIANKEILFSAGLGVRADKVKDNQLSSTKNKTEILERIQYGDVNETNFFGYVSGDIELGKWNIIPALRVDYFSFGYQDFLSTDNKLKEQTSAVVSPKLSVLYTPVNSFQAYVKLGQGFHTNDSRLVLNSLGNDIPKAYTTDVGFVWRADPKVLIGLGAWAMYSEQEFVYVGDAGVVEPNGASERVGLSLNTRLQPTRNLFVNFDANYTHARFANEPNGEDYVPLAPSFTLKGGITYKKDKGFYGGIDFLHLTDRPANEDNSIVADGYTLTNLNAGYRWNKVELGIQIQNLFDVEWNETQFATESKLANETNSVEEIHFTPGTPLFVKSSITYKF</sequence>
<dbReference type="InterPro" id="IPR036942">
    <property type="entry name" value="Beta-barrel_TonB_sf"/>
</dbReference>
<dbReference type="PANTHER" id="PTHR30069">
    <property type="entry name" value="TONB-DEPENDENT OUTER MEMBRANE RECEPTOR"/>
    <property type="match status" value="1"/>
</dbReference>
<reference evidence="12 13" key="1">
    <citation type="submission" date="2020-03" db="EMBL/GenBank/DDBJ databases">
        <title>Genomic Encyclopedia of Type Strains, Phase IV (KMG-IV): sequencing the most valuable type-strain genomes for metagenomic binning, comparative biology and taxonomic classification.</title>
        <authorList>
            <person name="Goeker M."/>
        </authorList>
    </citation>
    <scope>NUCLEOTIDE SEQUENCE [LARGE SCALE GENOMIC DNA]</scope>
    <source>
        <strain evidence="12 13">DSM 101599</strain>
    </source>
</reference>
<keyword evidence="3 8" id="KW-1134">Transmembrane beta strand</keyword>
<evidence type="ECO:0000256" key="7">
    <source>
        <dbReference type="ARBA" id="ARBA00023237"/>
    </source>
</evidence>
<keyword evidence="2 8" id="KW-0813">Transport</keyword>
<keyword evidence="12" id="KW-0675">Receptor</keyword>
<dbReference type="Gene3D" id="2.40.170.20">
    <property type="entry name" value="TonB-dependent receptor, beta-barrel domain"/>
    <property type="match status" value="1"/>
</dbReference>
<comment type="subcellular location">
    <subcellularLocation>
        <location evidence="1 8">Cell outer membrane</location>
        <topology evidence="1 8">Multi-pass membrane protein</topology>
    </subcellularLocation>
</comment>
<keyword evidence="7 8" id="KW-0998">Cell outer membrane</keyword>
<evidence type="ECO:0000256" key="8">
    <source>
        <dbReference type="PROSITE-ProRule" id="PRU01360"/>
    </source>
</evidence>